<dbReference type="Gene3D" id="3.20.20.80">
    <property type="entry name" value="Glycosidases"/>
    <property type="match status" value="1"/>
</dbReference>
<dbReference type="InterPro" id="IPR017853">
    <property type="entry name" value="GH"/>
</dbReference>
<keyword evidence="5" id="KW-1185">Reference proteome</keyword>
<dbReference type="Proteomes" id="UP001186944">
    <property type="component" value="Unassembled WGS sequence"/>
</dbReference>
<reference evidence="4" key="1">
    <citation type="submission" date="2019-08" db="EMBL/GenBank/DDBJ databases">
        <title>The improved chromosome-level genome for the pearl oyster Pinctada fucata martensii using PacBio sequencing and Hi-C.</title>
        <authorList>
            <person name="Zheng Z."/>
        </authorList>
    </citation>
    <scope>NUCLEOTIDE SEQUENCE</scope>
    <source>
        <strain evidence="4">ZZ-2019</strain>
        <tissue evidence="4">Adductor muscle</tissue>
    </source>
</reference>
<dbReference type="InterPro" id="IPR003790">
    <property type="entry name" value="GHL10"/>
</dbReference>
<name>A0AA88Y5J1_PINIB</name>
<evidence type="ECO:0000256" key="1">
    <source>
        <dbReference type="ARBA" id="ARBA00022729"/>
    </source>
</evidence>
<evidence type="ECO:0000259" key="3">
    <source>
        <dbReference type="Pfam" id="PF02638"/>
    </source>
</evidence>
<keyword evidence="1 2" id="KW-0732">Signal</keyword>
<gene>
    <name evidence="4" type="ORF">FSP39_015518</name>
</gene>
<dbReference type="AlphaFoldDB" id="A0AA88Y5J1"/>
<dbReference type="PANTHER" id="PTHR43405">
    <property type="entry name" value="GLYCOSYL HYDROLASE DIGH"/>
    <property type="match status" value="1"/>
</dbReference>
<evidence type="ECO:0000313" key="4">
    <source>
        <dbReference type="EMBL" id="KAK3098036.1"/>
    </source>
</evidence>
<dbReference type="Pfam" id="PF02638">
    <property type="entry name" value="GHL10"/>
    <property type="match status" value="1"/>
</dbReference>
<evidence type="ECO:0000313" key="5">
    <source>
        <dbReference type="Proteomes" id="UP001186944"/>
    </source>
</evidence>
<dbReference type="InterPro" id="IPR052177">
    <property type="entry name" value="Divisome_Glycosyl_Hydrolase"/>
</dbReference>
<evidence type="ECO:0000256" key="2">
    <source>
        <dbReference type="SAM" id="SignalP"/>
    </source>
</evidence>
<accession>A0AA88Y5J1</accession>
<sequence length="501" mass="57069">MCICLTFQRNICALKLILFSCLVTHDVILAKDGDVWPTREFRAVWVATVANIDWPTSSHLSSTQQQSEIVTMLNKLQELNTNGVVFQVRTSGDALYNSSLEPWSQYLTGTQGRAPNPYYDPLDFMIQEAHKRNIEVHAWFNPYRARASSTSKKGLAPNHMVFKFPNYAYAYGNNLWMDPGAKVVQDHIVAVYSDVVRRYDVDGIHMDDYFYPYPESGEDFPDTHTYHDSGSSLSLADWRRHNVDSLIQRLKSTIASIKPYVKFGISPFGIWKPGNPPGIAGLSAFDSLYADSKRWFEEGWVDYLTPQLYWRIDPPQQSYPALLLWWLQQNRMKRHLYAGNYAAATVTKHWQTSEIIRQVQISRKYKDILSLGNIQFSAKYFVNNTLGLADKFKAELYSSPALAPSMSWLNASSPPAPPNVVTSGAVIKWSADRTGIVRSWSVYHMKADVWELVKVLYKDQTSFDTQMRNGYFAIRAVNRLCMESKPVFISKGQISVGTIVG</sequence>
<organism evidence="4 5">
    <name type="scientific">Pinctada imbricata</name>
    <name type="common">Atlantic pearl-oyster</name>
    <name type="synonym">Pinctada martensii</name>
    <dbReference type="NCBI Taxonomy" id="66713"/>
    <lineage>
        <taxon>Eukaryota</taxon>
        <taxon>Metazoa</taxon>
        <taxon>Spiralia</taxon>
        <taxon>Lophotrochozoa</taxon>
        <taxon>Mollusca</taxon>
        <taxon>Bivalvia</taxon>
        <taxon>Autobranchia</taxon>
        <taxon>Pteriomorphia</taxon>
        <taxon>Pterioida</taxon>
        <taxon>Pterioidea</taxon>
        <taxon>Pteriidae</taxon>
        <taxon>Pinctada</taxon>
    </lineage>
</organism>
<proteinExistence type="predicted"/>
<feature type="domain" description="Glycosyl hydrolase-like 10" evidence="3">
    <location>
        <begin position="40"/>
        <end position="340"/>
    </location>
</feature>
<feature type="signal peptide" evidence="2">
    <location>
        <begin position="1"/>
        <end position="30"/>
    </location>
</feature>
<feature type="chain" id="PRO_5041712257" description="Glycosyl hydrolase-like 10 domain-containing protein" evidence="2">
    <location>
        <begin position="31"/>
        <end position="501"/>
    </location>
</feature>
<comment type="caution">
    <text evidence="4">The sequence shown here is derived from an EMBL/GenBank/DDBJ whole genome shotgun (WGS) entry which is preliminary data.</text>
</comment>
<dbReference type="SUPFAM" id="SSF51445">
    <property type="entry name" value="(Trans)glycosidases"/>
    <property type="match status" value="1"/>
</dbReference>
<protein>
    <recommendedName>
        <fullName evidence="3">Glycosyl hydrolase-like 10 domain-containing protein</fullName>
    </recommendedName>
</protein>
<dbReference type="PANTHER" id="PTHR43405:SF1">
    <property type="entry name" value="GLYCOSYL HYDROLASE DIGH"/>
    <property type="match status" value="1"/>
</dbReference>
<dbReference type="EMBL" id="VSWD01000007">
    <property type="protein sequence ID" value="KAK3098036.1"/>
    <property type="molecule type" value="Genomic_DNA"/>
</dbReference>